<proteinExistence type="predicted"/>
<dbReference type="PANTHER" id="PTHR39441">
    <property type="entry name" value="DUF2252 DOMAIN-CONTAINING PROTEIN"/>
    <property type="match status" value="1"/>
</dbReference>
<protein>
    <submittedName>
        <fullName evidence="1">DUF2252 domain-containing protein</fullName>
    </submittedName>
</protein>
<dbReference type="Proteomes" id="UP000778578">
    <property type="component" value="Unassembled WGS sequence"/>
</dbReference>
<accession>A0ABS7QF46</accession>
<gene>
    <name evidence="1" type="ORF">K7862_27365</name>
</gene>
<dbReference type="EMBL" id="JAINZZ010000046">
    <property type="protein sequence ID" value="MBY8881329.1"/>
    <property type="molecule type" value="Genomic_DNA"/>
</dbReference>
<sequence>MGARVPHVAGFAAWPHASTAKQTGKALRRRLPRAAHGTAAHWTWRERRNGTSVAVAAVEESNSGRIPELVPLRVGRMAAGPFAFLRGSAGLMAADLADAPVTGIGAQICGDAHAANFGLYGDARGGLAMDINDFDETVHGPWEWDLKRLVVSLVLAGREAGAAEDVCRAAAYDAVGAYRSTMRLLTRLPVLDAWNAIADEALVTHADARDLAGTLEKVSAKARRNTSARFAARATEPVEGGGRRFTDAPPVLRRVGDAEAAAVVAALGGYLTTVGEDRLPLLARYAVQDVAFRVVGTGSVGTRSYVVLLLDHHGEPLVLQVKEARASALVPYVAKAGFHVEHPAHEGRRIVLGQQRMQVVSDALLGWTDVDGLPFQVRQFRNRKGSVDPSVLAPDLLDDYGRMTGALLARAHAHSADPRLIAGYCGKSEELDTAFAAFAVAYADRTEADHAELLTAIRMGRLAAEVAA</sequence>
<dbReference type="Pfam" id="PF10009">
    <property type="entry name" value="DUF2252"/>
    <property type="match status" value="1"/>
</dbReference>
<name>A0ABS7QF46_9ACTN</name>
<dbReference type="PANTHER" id="PTHR39441:SF1">
    <property type="entry name" value="DUF2252 DOMAIN-CONTAINING PROTEIN"/>
    <property type="match status" value="1"/>
</dbReference>
<evidence type="ECO:0000313" key="1">
    <source>
        <dbReference type="EMBL" id="MBY8881329.1"/>
    </source>
</evidence>
<evidence type="ECO:0000313" key="2">
    <source>
        <dbReference type="Proteomes" id="UP000778578"/>
    </source>
</evidence>
<dbReference type="RefSeq" id="WP_222967196.1">
    <property type="nucleotide sequence ID" value="NZ_JAINZZ010000046.1"/>
</dbReference>
<comment type="caution">
    <text evidence="1">The sequence shown here is derived from an EMBL/GenBank/DDBJ whole genome shotgun (WGS) entry which is preliminary data.</text>
</comment>
<dbReference type="InterPro" id="IPR018721">
    <property type="entry name" value="DUF2252"/>
</dbReference>
<organism evidence="1 2">
    <name type="scientific">Actinacidiphila acidipaludis</name>
    <dbReference type="NCBI Taxonomy" id="2873382"/>
    <lineage>
        <taxon>Bacteria</taxon>
        <taxon>Bacillati</taxon>
        <taxon>Actinomycetota</taxon>
        <taxon>Actinomycetes</taxon>
        <taxon>Kitasatosporales</taxon>
        <taxon>Streptomycetaceae</taxon>
        <taxon>Actinacidiphila</taxon>
    </lineage>
</organism>
<reference evidence="1 2" key="1">
    <citation type="submission" date="2021-08" db="EMBL/GenBank/DDBJ databases">
        <title>WGS of actinomycetes from Thailand.</title>
        <authorList>
            <person name="Thawai C."/>
        </authorList>
    </citation>
    <scope>NUCLEOTIDE SEQUENCE [LARGE SCALE GENOMIC DNA]</scope>
    <source>
        <strain evidence="1 2">PLK6-54</strain>
    </source>
</reference>
<keyword evidence="2" id="KW-1185">Reference proteome</keyword>